<keyword evidence="2" id="KW-1185">Reference proteome</keyword>
<protein>
    <submittedName>
        <fullName evidence="1">Uncharacterized protein</fullName>
    </submittedName>
</protein>
<reference evidence="1 2" key="1">
    <citation type="submission" date="2018-09" db="EMBL/GenBank/DDBJ databases">
        <authorList>
            <person name="Tagini F."/>
        </authorList>
    </citation>
    <scope>NUCLEOTIDE SEQUENCE [LARGE SCALE GENOMIC DNA]</scope>
    <source>
        <strain evidence="1 2">MK13</strain>
    </source>
</reference>
<proteinExistence type="predicted"/>
<dbReference type="Proteomes" id="UP000267289">
    <property type="component" value="Unassembled WGS sequence"/>
</dbReference>
<dbReference type="AlphaFoldDB" id="A0A498Q645"/>
<accession>A0A498Q645</accession>
<name>A0A498Q645_9MYCO</name>
<dbReference type="EMBL" id="UPHQ01000167">
    <property type="protein sequence ID" value="VBA40827.1"/>
    <property type="molecule type" value="Genomic_DNA"/>
</dbReference>
<sequence length="32" mass="3703">MTIPSTTAPRLPWTAADPYPFYERHRRDGDAI</sequence>
<organism evidence="1 2">
    <name type="scientific">Mycobacterium innocens</name>
    <dbReference type="NCBI Taxonomy" id="2341083"/>
    <lineage>
        <taxon>Bacteria</taxon>
        <taxon>Bacillati</taxon>
        <taxon>Actinomycetota</taxon>
        <taxon>Actinomycetes</taxon>
        <taxon>Mycobacteriales</taxon>
        <taxon>Mycobacteriaceae</taxon>
        <taxon>Mycobacterium</taxon>
    </lineage>
</organism>
<evidence type="ECO:0000313" key="1">
    <source>
        <dbReference type="EMBL" id="VBA40827.1"/>
    </source>
</evidence>
<gene>
    <name evidence="1" type="ORF">LAUMK13_03265</name>
</gene>
<evidence type="ECO:0000313" key="2">
    <source>
        <dbReference type="Proteomes" id="UP000267289"/>
    </source>
</evidence>